<dbReference type="AlphaFoldDB" id="A0A9D1PQ52"/>
<reference evidence="3" key="2">
    <citation type="submission" date="2021-04" db="EMBL/GenBank/DDBJ databases">
        <authorList>
            <person name="Gilroy R."/>
        </authorList>
    </citation>
    <scope>NUCLEOTIDE SEQUENCE</scope>
    <source>
        <strain evidence="3">5790</strain>
    </source>
</reference>
<evidence type="ECO:0000259" key="2">
    <source>
        <dbReference type="PROSITE" id="PS51898"/>
    </source>
</evidence>
<dbReference type="GO" id="GO:0006310">
    <property type="term" value="P:DNA recombination"/>
    <property type="evidence" value="ECO:0007669"/>
    <property type="project" value="UniProtKB-KW"/>
</dbReference>
<proteinExistence type="predicted"/>
<sequence length="258" mass="29934">KNDGSVSKLSITTKQNVYGEFRALLNYGVRLDYIPKNYLVDIGNFRSTIEPKKEMDYYTAEEFKQFSNTLLEYAQNPSNLNGWDYYVFFSIAFYMGLRKGEIHALKWSDIDGKYINVSRSISQKLKGEDRETAPKNKSSIRTLQMPIPLLKILDEHKKRWSVYKEFNDNFRICGGTRPLRDSSIAKVNERIAKAAGLKTIRIHDFRHSHASLLANEGINIQEVARRLGHSDVTMTWNTYSHLYPREEERAVDVLNKIV</sequence>
<feature type="domain" description="Tyr recombinase" evidence="2">
    <location>
        <begin position="53"/>
        <end position="252"/>
    </location>
</feature>
<dbReference type="Pfam" id="PF00589">
    <property type="entry name" value="Phage_integrase"/>
    <property type="match status" value="1"/>
</dbReference>
<dbReference type="PANTHER" id="PTHR30349:SF64">
    <property type="entry name" value="PROPHAGE INTEGRASE INTD-RELATED"/>
    <property type="match status" value="1"/>
</dbReference>
<dbReference type="GO" id="GO:0015074">
    <property type="term" value="P:DNA integration"/>
    <property type="evidence" value="ECO:0007669"/>
    <property type="project" value="InterPro"/>
</dbReference>
<comment type="caution">
    <text evidence="3">The sequence shown here is derived from an EMBL/GenBank/DDBJ whole genome shotgun (WGS) entry which is preliminary data.</text>
</comment>
<evidence type="ECO:0000313" key="3">
    <source>
        <dbReference type="EMBL" id="HIV85929.1"/>
    </source>
</evidence>
<gene>
    <name evidence="3" type="ORF">H9900_03865</name>
</gene>
<dbReference type="EMBL" id="DXIJ01000078">
    <property type="protein sequence ID" value="HIV85929.1"/>
    <property type="molecule type" value="Genomic_DNA"/>
</dbReference>
<organism evidence="3 4">
    <name type="scientific">Candidatus Monoglobus merdigallinarum</name>
    <dbReference type="NCBI Taxonomy" id="2838698"/>
    <lineage>
        <taxon>Bacteria</taxon>
        <taxon>Bacillati</taxon>
        <taxon>Bacillota</taxon>
        <taxon>Clostridia</taxon>
        <taxon>Monoglobales</taxon>
        <taxon>Monoglobaceae</taxon>
        <taxon>Monoglobus</taxon>
    </lineage>
</organism>
<evidence type="ECO:0000313" key="4">
    <source>
        <dbReference type="Proteomes" id="UP000824162"/>
    </source>
</evidence>
<dbReference type="PANTHER" id="PTHR30349">
    <property type="entry name" value="PHAGE INTEGRASE-RELATED"/>
    <property type="match status" value="1"/>
</dbReference>
<dbReference type="PROSITE" id="PS51898">
    <property type="entry name" value="TYR_RECOMBINASE"/>
    <property type="match status" value="1"/>
</dbReference>
<evidence type="ECO:0000256" key="1">
    <source>
        <dbReference type="ARBA" id="ARBA00023172"/>
    </source>
</evidence>
<dbReference type="Proteomes" id="UP000824162">
    <property type="component" value="Unassembled WGS sequence"/>
</dbReference>
<name>A0A9D1PQ52_9FIRM</name>
<reference evidence="3" key="1">
    <citation type="journal article" date="2021" name="PeerJ">
        <title>Extensive microbial diversity within the chicken gut microbiome revealed by metagenomics and culture.</title>
        <authorList>
            <person name="Gilroy R."/>
            <person name="Ravi A."/>
            <person name="Getino M."/>
            <person name="Pursley I."/>
            <person name="Horton D.L."/>
            <person name="Alikhan N.F."/>
            <person name="Baker D."/>
            <person name="Gharbi K."/>
            <person name="Hall N."/>
            <person name="Watson M."/>
            <person name="Adriaenssens E.M."/>
            <person name="Foster-Nyarko E."/>
            <person name="Jarju S."/>
            <person name="Secka A."/>
            <person name="Antonio M."/>
            <person name="Oren A."/>
            <person name="Chaudhuri R.R."/>
            <person name="La Ragione R."/>
            <person name="Hildebrand F."/>
            <person name="Pallen M.J."/>
        </authorList>
    </citation>
    <scope>NUCLEOTIDE SEQUENCE</scope>
    <source>
        <strain evidence="3">5790</strain>
    </source>
</reference>
<accession>A0A9D1PQ52</accession>
<dbReference type="InterPro" id="IPR050090">
    <property type="entry name" value="Tyrosine_recombinase_XerCD"/>
</dbReference>
<keyword evidence="1" id="KW-0233">DNA recombination</keyword>
<feature type="non-terminal residue" evidence="3">
    <location>
        <position position="1"/>
    </location>
</feature>
<dbReference type="CDD" id="cd01189">
    <property type="entry name" value="INT_ICEBs1_C_like"/>
    <property type="match status" value="1"/>
</dbReference>
<dbReference type="SUPFAM" id="SSF56349">
    <property type="entry name" value="DNA breaking-rejoining enzymes"/>
    <property type="match status" value="1"/>
</dbReference>
<dbReference type="Gene3D" id="1.10.443.10">
    <property type="entry name" value="Intergrase catalytic core"/>
    <property type="match status" value="1"/>
</dbReference>
<dbReference type="InterPro" id="IPR013762">
    <property type="entry name" value="Integrase-like_cat_sf"/>
</dbReference>
<dbReference type="InterPro" id="IPR011010">
    <property type="entry name" value="DNA_brk_join_enz"/>
</dbReference>
<dbReference type="GO" id="GO:0003677">
    <property type="term" value="F:DNA binding"/>
    <property type="evidence" value="ECO:0007669"/>
    <property type="project" value="InterPro"/>
</dbReference>
<protein>
    <submittedName>
        <fullName evidence="3">Site-specific integrase</fullName>
    </submittedName>
</protein>
<dbReference type="InterPro" id="IPR002104">
    <property type="entry name" value="Integrase_catalytic"/>
</dbReference>